<dbReference type="InterPro" id="IPR050446">
    <property type="entry name" value="FAD-oxidoreductase/Apoptosis"/>
</dbReference>
<evidence type="ECO:0000256" key="4">
    <source>
        <dbReference type="ARBA" id="ARBA00023002"/>
    </source>
</evidence>
<dbReference type="InterPro" id="IPR023753">
    <property type="entry name" value="FAD/NAD-binding_dom"/>
</dbReference>
<comment type="cofactor">
    <cofactor evidence="1">
        <name>FAD</name>
        <dbReference type="ChEBI" id="CHEBI:57692"/>
    </cofactor>
</comment>
<dbReference type="InterPro" id="IPR036188">
    <property type="entry name" value="FAD/NAD-bd_sf"/>
</dbReference>
<dbReference type="Gene3D" id="3.50.50.60">
    <property type="entry name" value="FAD/NAD(P)-binding domain"/>
    <property type="match status" value="2"/>
</dbReference>
<evidence type="ECO:0000259" key="5">
    <source>
        <dbReference type="Pfam" id="PF07992"/>
    </source>
</evidence>
<keyword evidence="2" id="KW-0285">Flavoprotein</keyword>
<feature type="domain" description="FAD/NAD(P)-binding" evidence="5">
    <location>
        <begin position="4"/>
        <end position="302"/>
    </location>
</feature>
<gene>
    <name evidence="7" type="primary">thcD</name>
    <name evidence="7" type="ORF">PsAD2_03222</name>
</gene>
<organism evidence="7 8">
    <name type="scientific">Pseudovibrio axinellae</name>
    <dbReference type="NCBI Taxonomy" id="989403"/>
    <lineage>
        <taxon>Bacteria</taxon>
        <taxon>Pseudomonadati</taxon>
        <taxon>Pseudomonadota</taxon>
        <taxon>Alphaproteobacteria</taxon>
        <taxon>Hyphomicrobiales</taxon>
        <taxon>Stappiaceae</taxon>
        <taxon>Pseudovibrio</taxon>
    </lineage>
</organism>
<dbReference type="PANTHER" id="PTHR43557:SF2">
    <property type="entry name" value="RIESKE DOMAIN-CONTAINING PROTEIN-RELATED"/>
    <property type="match status" value="1"/>
</dbReference>
<dbReference type="Gene3D" id="3.30.390.30">
    <property type="match status" value="1"/>
</dbReference>
<accession>A0A165WXR7</accession>
<dbReference type="PRINTS" id="PR00368">
    <property type="entry name" value="FADPNR"/>
</dbReference>
<evidence type="ECO:0000256" key="3">
    <source>
        <dbReference type="ARBA" id="ARBA00022827"/>
    </source>
</evidence>
<reference evidence="7 8" key="1">
    <citation type="journal article" date="2016" name="Front. Microbiol.">
        <title>Comparative Genomic Analysis Reveals a Diverse Repertoire of Genes Involved in Prokaryote-Eukaryote Interactions within the Pseudovibrio Genus.</title>
        <authorList>
            <person name="Romano S."/>
            <person name="Fernandez-Guerra A."/>
            <person name="Reen F.J."/>
            <person name="Glockner F.O."/>
            <person name="Crowley S.P."/>
            <person name="O'Sullivan O."/>
            <person name="Cotter P.D."/>
            <person name="Adams C."/>
            <person name="Dobson A.D."/>
            <person name="O'Gara F."/>
        </authorList>
    </citation>
    <scope>NUCLEOTIDE SEQUENCE [LARGE SCALE GENOMIC DNA]</scope>
    <source>
        <strain evidence="7 8">Ad2</strain>
    </source>
</reference>
<name>A0A165WXR7_9HYPH</name>
<sequence>MTNKIVVVGAGQAGVQAAQTLRQKGYKGKLVVLGNEPQPPYQRPPLSKKFLRGEVEPDALFIRPEAFYELHNIDLMLNAHVNHIDLGKKSLRLSGGEEVQWDKLLLATGTRARDLPLPGADLDGVVTLRSIADVELMKQLFLPGKKLVVIGGGYIGLEVAAVARSMGLDVVVLEAQERLLKRVVSPDLSAFFHSLHEERGVELHCGTGVTSIEGVSGKVSSVKLADGRELPCDMVLSAVGAVPNSELAAAAGLEVDDGIIVDGAGQTSHEDVYACGDCVRFFSERYGRSIRLESVQNAIDQAKAAAHALTDPDNDHSHDYDPLPWFWSDQHHIKLQIAGLSNGYDEAVLVGDTSADSFYVAYLAKGKLIAVDSVNHPRSHMMARRVIGQEWKEGLLPPA</sequence>
<keyword evidence="8" id="KW-1185">Reference proteome</keyword>
<dbReference type="SUPFAM" id="SSF51905">
    <property type="entry name" value="FAD/NAD(P)-binding domain"/>
    <property type="match status" value="1"/>
</dbReference>
<dbReference type="EMBL" id="LMCB01000040">
    <property type="protein sequence ID" value="KZL17019.1"/>
    <property type="molecule type" value="Genomic_DNA"/>
</dbReference>
<evidence type="ECO:0000256" key="2">
    <source>
        <dbReference type="ARBA" id="ARBA00022630"/>
    </source>
</evidence>
<keyword evidence="3" id="KW-0274">FAD</keyword>
<protein>
    <submittedName>
        <fullName evidence="7">Rhodocoxin reductase</fullName>
        <ecNumber evidence="7">1.18.1.-</ecNumber>
    </submittedName>
</protein>
<evidence type="ECO:0000259" key="6">
    <source>
        <dbReference type="Pfam" id="PF14759"/>
    </source>
</evidence>
<proteinExistence type="predicted"/>
<dbReference type="GO" id="GO:0016651">
    <property type="term" value="F:oxidoreductase activity, acting on NAD(P)H"/>
    <property type="evidence" value="ECO:0007669"/>
    <property type="project" value="TreeGrafter"/>
</dbReference>
<dbReference type="InterPro" id="IPR028202">
    <property type="entry name" value="Reductase_C"/>
</dbReference>
<dbReference type="AlphaFoldDB" id="A0A165WXR7"/>
<evidence type="ECO:0000313" key="8">
    <source>
        <dbReference type="Proteomes" id="UP000076577"/>
    </source>
</evidence>
<dbReference type="PANTHER" id="PTHR43557">
    <property type="entry name" value="APOPTOSIS-INDUCING FACTOR 1"/>
    <property type="match status" value="1"/>
</dbReference>
<comment type="caution">
    <text evidence="7">The sequence shown here is derived from an EMBL/GenBank/DDBJ whole genome shotgun (WGS) entry which is preliminary data.</text>
</comment>
<dbReference type="Pfam" id="PF14759">
    <property type="entry name" value="Reductase_C"/>
    <property type="match status" value="1"/>
</dbReference>
<feature type="domain" description="Reductase C-terminal" evidence="6">
    <location>
        <begin position="325"/>
        <end position="390"/>
    </location>
</feature>
<keyword evidence="4 7" id="KW-0560">Oxidoreductase</keyword>
<evidence type="ECO:0000313" key="7">
    <source>
        <dbReference type="EMBL" id="KZL17019.1"/>
    </source>
</evidence>
<dbReference type="STRING" id="989403.SAMN05421798_10227"/>
<dbReference type="Pfam" id="PF07992">
    <property type="entry name" value="Pyr_redox_2"/>
    <property type="match status" value="1"/>
</dbReference>
<evidence type="ECO:0000256" key="1">
    <source>
        <dbReference type="ARBA" id="ARBA00001974"/>
    </source>
</evidence>
<dbReference type="EC" id="1.18.1.-" evidence="7"/>
<dbReference type="PATRIC" id="fig|989403.3.peg.3456"/>
<dbReference type="InterPro" id="IPR016156">
    <property type="entry name" value="FAD/NAD-linked_Rdtase_dimer_sf"/>
</dbReference>
<dbReference type="SUPFAM" id="SSF55424">
    <property type="entry name" value="FAD/NAD-linked reductases, dimerisation (C-terminal) domain"/>
    <property type="match status" value="1"/>
</dbReference>
<dbReference type="Proteomes" id="UP000076577">
    <property type="component" value="Unassembled WGS sequence"/>
</dbReference>
<dbReference type="RefSeq" id="WP_068008034.1">
    <property type="nucleotide sequence ID" value="NZ_FOFM01000002.1"/>
</dbReference>
<dbReference type="GO" id="GO:0005737">
    <property type="term" value="C:cytoplasm"/>
    <property type="evidence" value="ECO:0007669"/>
    <property type="project" value="TreeGrafter"/>
</dbReference>
<dbReference type="PRINTS" id="PR00411">
    <property type="entry name" value="PNDRDTASEI"/>
</dbReference>
<dbReference type="OrthoDB" id="7809559at2"/>